<accession>A0A3B4WZS8</accession>
<dbReference type="AlphaFoldDB" id="A0A3B4WZS8"/>
<reference evidence="1" key="2">
    <citation type="submission" date="2025-09" db="UniProtKB">
        <authorList>
            <consortium name="Ensembl"/>
        </authorList>
    </citation>
    <scope>IDENTIFICATION</scope>
</reference>
<dbReference type="InterPro" id="IPR009010">
    <property type="entry name" value="Asp_de-COase-like_dom_sf"/>
</dbReference>
<name>A0A3B4WZS8_SERLL</name>
<dbReference type="Gene3D" id="2.40.40.20">
    <property type="match status" value="1"/>
</dbReference>
<evidence type="ECO:0000313" key="2">
    <source>
        <dbReference type="Proteomes" id="UP000261360"/>
    </source>
</evidence>
<protein>
    <submittedName>
        <fullName evidence="1">Uncharacterized protein</fullName>
    </submittedName>
</protein>
<organism evidence="1 2">
    <name type="scientific">Seriola lalandi dorsalis</name>
    <dbReference type="NCBI Taxonomy" id="1841481"/>
    <lineage>
        <taxon>Eukaryota</taxon>
        <taxon>Metazoa</taxon>
        <taxon>Chordata</taxon>
        <taxon>Craniata</taxon>
        <taxon>Vertebrata</taxon>
        <taxon>Euteleostomi</taxon>
        <taxon>Actinopterygii</taxon>
        <taxon>Neopterygii</taxon>
        <taxon>Teleostei</taxon>
        <taxon>Neoteleostei</taxon>
        <taxon>Acanthomorphata</taxon>
        <taxon>Carangaria</taxon>
        <taxon>Carangiformes</taxon>
        <taxon>Carangidae</taxon>
        <taxon>Seriola</taxon>
    </lineage>
</organism>
<sequence>LSFQMMQTGRCPTDELSLTNCAVVGEKELQFEQSLYSFVTHMSVSESVRCFFVYIHHNKPVFVL</sequence>
<reference evidence="1" key="1">
    <citation type="submission" date="2025-08" db="UniProtKB">
        <authorList>
            <consortium name="Ensembl"/>
        </authorList>
    </citation>
    <scope>IDENTIFICATION</scope>
</reference>
<dbReference type="SUPFAM" id="SSF50692">
    <property type="entry name" value="ADC-like"/>
    <property type="match status" value="1"/>
</dbReference>
<proteinExistence type="predicted"/>
<dbReference type="Proteomes" id="UP000261360">
    <property type="component" value="Unplaced"/>
</dbReference>
<dbReference type="Ensembl" id="ENSSLDT00000008946.1">
    <property type="protein sequence ID" value="ENSSLDP00000008657.1"/>
    <property type="gene ID" value="ENSSLDG00000006875.1"/>
</dbReference>
<evidence type="ECO:0000313" key="1">
    <source>
        <dbReference type="Ensembl" id="ENSSLDP00000008657.1"/>
    </source>
</evidence>
<keyword evidence="2" id="KW-1185">Reference proteome</keyword>